<feature type="region of interest" description="Disordered" evidence="1">
    <location>
        <begin position="809"/>
        <end position="839"/>
    </location>
</feature>
<gene>
    <name evidence="2" type="ORF">DMC30DRAFT_288922</name>
</gene>
<feature type="compositionally biased region" description="Low complexity" evidence="1">
    <location>
        <begin position="821"/>
        <end position="830"/>
    </location>
</feature>
<dbReference type="PANTHER" id="PTHR48125">
    <property type="entry name" value="LP07818P1"/>
    <property type="match status" value="1"/>
</dbReference>
<evidence type="ECO:0000313" key="2">
    <source>
        <dbReference type="EMBL" id="TNY19733.1"/>
    </source>
</evidence>
<feature type="compositionally biased region" description="Low complexity" evidence="1">
    <location>
        <begin position="123"/>
        <end position="143"/>
    </location>
</feature>
<protein>
    <submittedName>
        <fullName evidence="2">Uncharacterized protein</fullName>
    </submittedName>
</protein>
<proteinExistence type="predicted"/>
<dbReference type="Proteomes" id="UP000311382">
    <property type="component" value="Unassembled WGS sequence"/>
</dbReference>
<dbReference type="OrthoDB" id="2525845at2759"/>
<feature type="region of interest" description="Disordered" evidence="1">
    <location>
        <begin position="26"/>
        <end position="90"/>
    </location>
</feature>
<keyword evidence="3" id="KW-1185">Reference proteome</keyword>
<comment type="caution">
    <text evidence="2">The sequence shown here is derived from an EMBL/GenBank/DDBJ whole genome shotgun (WGS) entry which is preliminary data.</text>
</comment>
<feature type="compositionally biased region" description="Basic and acidic residues" evidence="1">
    <location>
        <begin position="67"/>
        <end position="90"/>
    </location>
</feature>
<dbReference type="PANTHER" id="PTHR48125:SF10">
    <property type="entry name" value="OS12G0136300 PROTEIN"/>
    <property type="match status" value="1"/>
</dbReference>
<dbReference type="EMBL" id="SOZI01000086">
    <property type="protein sequence ID" value="TNY19733.1"/>
    <property type="molecule type" value="Genomic_DNA"/>
</dbReference>
<dbReference type="AlphaFoldDB" id="A0A5C5FSA0"/>
<organism evidence="2 3">
    <name type="scientific">Rhodotorula diobovata</name>
    <dbReference type="NCBI Taxonomy" id="5288"/>
    <lineage>
        <taxon>Eukaryota</taxon>
        <taxon>Fungi</taxon>
        <taxon>Dikarya</taxon>
        <taxon>Basidiomycota</taxon>
        <taxon>Pucciniomycotina</taxon>
        <taxon>Microbotryomycetes</taxon>
        <taxon>Sporidiobolales</taxon>
        <taxon>Sporidiobolaceae</taxon>
        <taxon>Rhodotorula</taxon>
    </lineage>
</organism>
<accession>A0A5C5FSA0</accession>
<feature type="compositionally biased region" description="Low complexity" evidence="1">
    <location>
        <begin position="26"/>
        <end position="51"/>
    </location>
</feature>
<name>A0A5C5FSA0_9BASI</name>
<reference evidence="2 3" key="1">
    <citation type="submission" date="2019-03" db="EMBL/GenBank/DDBJ databases">
        <title>Rhodosporidium diobovatum UCD-FST 08-225 genome sequencing, assembly, and annotation.</title>
        <authorList>
            <person name="Fakankun I.U."/>
            <person name="Fristensky B."/>
            <person name="Levin D.B."/>
        </authorList>
    </citation>
    <scope>NUCLEOTIDE SEQUENCE [LARGE SCALE GENOMIC DNA]</scope>
    <source>
        <strain evidence="2 3">UCD-FST 08-225</strain>
    </source>
</reference>
<feature type="region of interest" description="Disordered" evidence="1">
    <location>
        <begin position="119"/>
        <end position="169"/>
    </location>
</feature>
<feature type="compositionally biased region" description="Low complexity" evidence="1">
    <location>
        <begin position="151"/>
        <end position="160"/>
    </location>
</feature>
<evidence type="ECO:0000256" key="1">
    <source>
        <dbReference type="SAM" id="MobiDB-lite"/>
    </source>
</evidence>
<evidence type="ECO:0000313" key="3">
    <source>
        <dbReference type="Proteomes" id="UP000311382"/>
    </source>
</evidence>
<sequence>MLSSAVRPSAQLAQRASSCALCALTRSTPRTRSATAPLSSRAAPARIADPARSLHKRGTASLAQAGDRVDVDDDHHSQPERAHHDHPPVDEYHRDIEEEGRAAEQAMVTLIDELAEHQRAARDAANVAASSPSSPPSTQAAPSAPTPADPTPSSSSSSSSPPEPPAPENEAIPAAAELTLKTLLKPSLPHGGPTLDDLRALRPKRFTIPEATSPDSHRLVYRKSWEAAYHRFDRAFNKRQLADFAGPYGLDLDLTDPRLRTGTKGKKQKFWKSKRIDQMTKRELIQTILVLEFHMVDPETIPSAKSGPRMTESVALDDRTLFLLLSPKSRTIPNLTRQLGVHVAFRRNPQTSVIELVLNGSKTSVAAAKEELELLEHTCARGEFNLPGPATTLRPEVYQAISRTAKAFLAPGPLPNLLTASAVEPKLIERAERLVNTAFALHAERTSTSLFASLPANLDSLKYAMYPFTPLSAPPQTQTGGTPLFARVKTLSLATTTAEGEDPALDPDARAHNELLQWSERMRLERTARQALYVPQGAGTTVRDAASVWKLLRAPFDGDAKKGEGAEEGQRVEVRARYGHVAWPLYRSRGGGPAGEGKAELGPAFSGVWSFARFAQWAEKSVRSVKSIFLPAPPTGILESTRVLTPLPAAPAPSPFASLLSPASASISRADVGEYHAQVTSDVMSSPSLESTVLRRWTYRSSEALRTGEAPKRVEVEFELDNVGEVPRVREMKILSTEVRVVKENKVDVMVPTGAQDAQFSMSATKVLSPDEYPLALDERTMTFHAQPPVRLSLLGESYMLDTDHLVRRTFITPPSPPPSSSSGKAADAPASPPPQSELTTVQEAWHSLTRDGTRGTDVFALVGEGEPRVLQSEGAWRRGLEEVERRCQGRKVDPRKAGVV</sequence>